<keyword evidence="2" id="KW-0378">Hydrolase</keyword>
<dbReference type="InterPro" id="IPR002509">
    <property type="entry name" value="NODB_dom"/>
</dbReference>
<dbReference type="GO" id="GO:0005975">
    <property type="term" value="P:carbohydrate metabolic process"/>
    <property type="evidence" value="ECO:0007669"/>
    <property type="project" value="InterPro"/>
</dbReference>
<dbReference type="GO" id="GO:0046872">
    <property type="term" value="F:metal ion binding"/>
    <property type="evidence" value="ECO:0007669"/>
    <property type="project" value="UniProtKB-KW"/>
</dbReference>
<dbReference type="CDD" id="cd10917">
    <property type="entry name" value="CE4_NodB_like_6s_7s"/>
    <property type="match status" value="1"/>
</dbReference>
<evidence type="ECO:0000313" key="4">
    <source>
        <dbReference type="EMBL" id="TDK63065.1"/>
    </source>
</evidence>
<dbReference type="InterPro" id="IPR050248">
    <property type="entry name" value="Polysacc_deacetylase_ArnD"/>
</dbReference>
<organism evidence="4 5">
    <name type="scientific">Bacillus salipaludis</name>
    <dbReference type="NCBI Taxonomy" id="2547811"/>
    <lineage>
        <taxon>Bacteria</taxon>
        <taxon>Bacillati</taxon>
        <taxon>Bacillota</taxon>
        <taxon>Bacilli</taxon>
        <taxon>Bacillales</taxon>
        <taxon>Bacillaceae</taxon>
        <taxon>Bacillus</taxon>
    </lineage>
</organism>
<dbReference type="GO" id="GO:0016020">
    <property type="term" value="C:membrane"/>
    <property type="evidence" value="ECO:0007669"/>
    <property type="project" value="TreeGrafter"/>
</dbReference>
<proteinExistence type="predicted"/>
<dbReference type="PANTHER" id="PTHR10587:SF133">
    <property type="entry name" value="CHITIN DEACETYLASE 1-RELATED"/>
    <property type="match status" value="1"/>
</dbReference>
<dbReference type="InterPro" id="IPR011330">
    <property type="entry name" value="Glyco_hydro/deAcase_b/a-brl"/>
</dbReference>
<dbReference type="SUPFAM" id="SSF88713">
    <property type="entry name" value="Glycoside hydrolase/deacetylase"/>
    <property type="match status" value="1"/>
</dbReference>
<evidence type="ECO:0000256" key="1">
    <source>
        <dbReference type="ARBA" id="ARBA00022723"/>
    </source>
</evidence>
<keyword evidence="1" id="KW-0479">Metal-binding</keyword>
<dbReference type="Pfam" id="PF01522">
    <property type="entry name" value="Polysacc_deac_1"/>
    <property type="match status" value="1"/>
</dbReference>
<dbReference type="PROSITE" id="PS51677">
    <property type="entry name" value="NODB"/>
    <property type="match status" value="1"/>
</dbReference>
<dbReference type="GO" id="GO:0016810">
    <property type="term" value="F:hydrolase activity, acting on carbon-nitrogen (but not peptide) bonds"/>
    <property type="evidence" value="ECO:0007669"/>
    <property type="project" value="InterPro"/>
</dbReference>
<feature type="domain" description="NodB homology" evidence="3">
    <location>
        <begin position="9"/>
        <end position="189"/>
    </location>
</feature>
<comment type="caution">
    <text evidence="4">The sequence shown here is derived from an EMBL/GenBank/DDBJ whole genome shotgun (WGS) entry which is preliminary data.</text>
</comment>
<evidence type="ECO:0000313" key="5">
    <source>
        <dbReference type="Proteomes" id="UP000295132"/>
    </source>
</evidence>
<accession>A0A4R5VVA6</accession>
<dbReference type="AlphaFoldDB" id="A0A4R5VVA6"/>
<sequence length="206" mass="24038">MIEQTNKKRYVALTFDDGPSEYTPHILRILKYYGVKATFFIIGKNVTQGQQKILKQLISNGNVLGNHTWNHPNITKLSHEKLTKEIESTNQVIKKITKQEVQIFRPPYGEITEENEGTVLELGLIPVLWDLDTLDWNLSIKEPIEERVSRQIQRDHIILMHDGGGRREKTVEALPKIIEYLKKQNYEFLTIPEYFREVFHLELGSP</sequence>
<dbReference type="Proteomes" id="UP000295132">
    <property type="component" value="Unassembled WGS sequence"/>
</dbReference>
<reference evidence="4 5" key="1">
    <citation type="submission" date="2019-03" db="EMBL/GenBank/DDBJ databases">
        <title>Bacillus niacini sp. nov. a Nicotinate-Metabolizing Mesophile Isolated from Soil.</title>
        <authorList>
            <person name="Zhang G."/>
        </authorList>
    </citation>
    <scope>NUCLEOTIDE SEQUENCE [LARGE SCALE GENOMIC DNA]</scope>
    <source>
        <strain evidence="4 5">WN066</strain>
    </source>
</reference>
<dbReference type="RefSeq" id="WP_133333410.1">
    <property type="nucleotide sequence ID" value="NZ_SMYO01000003.1"/>
</dbReference>
<name>A0A4R5VVA6_9BACI</name>
<protein>
    <submittedName>
        <fullName evidence="4">Polysaccharide deacetylase family protein</fullName>
    </submittedName>
</protein>
<evidence type="ECO:0000259" key="3">
    <source>
        <dbReference type="PROSITE" id="PS51677"/>
    </source>
</evidence>
<dbReference type="EMBL" id="SMYO01000003">
    <property type="protein sequence ID" value="TDK63065.1"/>
    <property type="molecule type" value="Genomic_DNA"/>
</dbReference>
<dbReference type="Gene3D" id="3.20.20.370">
    <property type="entry name" value="Glycoside hydrolase/deacetylase"/>
    <property type="match status" value="1"/>
</dbReference>
<gene>
    <name evidence="4" type="ORF">E2K98_06315</name>
</gene>
<dbReference type="PANTHER" id="PTHR10587">
    <property type="entry name" value="GLYCOSYL TRANSFERASE-RELATED"/>
    <property type="match status" value="1"/>
</dbReference>
<evidence type="ECO:0000256" key="2">
    <source>
        <dbReference type="ARBA" id="ARBA00022801"/>
    </source>
</evidence>